<sequence length="85" mass="9889">MGDFDVAIEDCSWNDLLDEEIEEVQFVNEDRTMEDFFNFDAFQRDLPFLTTEVQILLVRLIPPTPIHLCKAMENGTLMILSKIHA</sequence>
<name>A0A7J6WJV5_THATH</name>
<feature type="non-terminal residue" evidence="1">
    <location>
        <position position="85"/>
    </location>
</feature>
<organism evidence="1 2">
    <name type="scientific">Thalictrum thalictroides</name>
    <name type="common">Rue-anemone</name>
    <name type="synonym">Anemone thalictroides</name>
    <dbReference type="NCBI Taxonomy" id="46969"/>
    <lineage>
        <taxon>Eukaryota</taxon>
        <taxon>Viridiplantae</taxon>
        <taxon>Streptophyta</taxon>
        <taxon>Embryophyta</taxon>
        <taxon>Tracheophyta</taxon>
        <taxon>Spermatophyta</taxon>
        <taxon>Magnoliopsida</taxon>
        <taxon>Ranunculales</taxon>
        <taxon>Ranunculaceae</taxon>
        <taxon>Thalictroideae</taxon>
        <taxon>Thalictrum</taxon>
    </lineage>
</organism>
<protein>
    <submittedName>
        <fullName evidence="1">Uncharacterized protein</fullName>
    </submittedName>
</protein>
<evidence type="ECO:0000313" key="2">
    <source>
        <dbReference type="Proteomes" id="UP000554482"/>
    </source>
</evidence>
<accession>A0A7J6WJV5</accession>
<evidence type="ECO:0000313" key="1">
    <source>
        <dbReference type="EMBL" id="KAF5197666.1"/>
    </source>
</evidence>
<reference evidence="1 2" key="1">
    <citation type="submission" date="2020-06" db="EMBL/GenBank/DDBJ databases">
        <title>Transcriptomic and genomic resources for Thalictrum thalictroides and T. hernandezii: Facilitating candidate gene discovery in an emerging model plant lineage.</title>
        <authorList>
            <person name="Arias T."/>
            <person name="Riano-Pachon D.M."/>
            <person name="Di Stilio V.S."/>
        </authorList>
    </citation>
    <scope>NUCLEOTIDE SEQUENCE [LARGE SCALE GENOMIC DNA]</scope>
    <source>
        <strain evidence="2">cv. WT478/WT964</strain>
        <tissue evidence="1">Leaves</tissue>
    </source>
</reference>
<proteinExistence type="predicted"/>
<gene>
    <name evidence="1" type="ORF">FRX31_012748</name>
</gene>
<dbReference type="Proteomes" id="UP000554482">
    <property type="component" value="Unassembled WGS sequence"/>
</dbReference>
<dbReference type="EMBL" id="JABWDY010014383">
    <property type="protein sequence ID" value="KAF5197666.1"/>
    <property type="molecule type" value="Genomic_DNA"/>
</dbReference>
<dbReference type="AlphaFoldDB" id="A0A7J6WJV5"/>
<comment type="caution">
    <text evidence="1">The sequence shown here is derived from an EMBL/GenBank/DDBJ whole genome shotgun (WGS) entry which is preliminary data.</text>
</comment>
<keyword evidence="2" id="KW-1185">Reference proteome</keyword>